<dbReference type="Proteomes" id="UP000094472">
    <property type="component" value="Unassembled WGS sequence"/>
</dbReference>
<gene>
    <name evidence="2" type="ORF">AUC69_04010</name>
</gene>
<feature type="domain" description="Cell wall hydrolase SleB" evidence="1">
    <location>
        <begin position="187"/>
        <end position="296"/>
    </location>
</feature>
<evidence type="ECO:0000313" key="3">
    <source>
        <dbReference type="Proteomes" id="UP000094472"/>
    </source>
</evidence>
<evidence type="ECO:0000313" key="2">
    <source>
        <dbReference type="EMBL" id="ODR93737.1"/>
    </source>
</evidence>
<dbReference type="GO" id="GO:0016787">
    <property type="term" value="F:hydrolase activity"/>
    <property type="evidence" value="ECO:0007669"/>
    <property type="project" value="InterPro"/>
</dbReference>
<proteinExistence type="predicted"/>
<accession>A0A1E3VJN5</accession>
<dbReference type="Pfam" id="PF07486">
    <property type="entry name" value="Hydrolase_2"/>
    <property type="match status" value="1"/>
</dbReference>
<reference evidence="2 3" key="1">
    <citation type="journal article" date="2016" name="Environ. Microbiol.">
        <title>New Methyloceanibacter diversity from North Sea sediments includes methanotroph containing solely the soluble methane monooxygenase.</title>
        <authorList>
            <person name="Vekeman B."/>
            <person name="Kerckhof F.M."/>
            <person name="Cremers G."/>
            <person name="de Vos P."/>
            <person name="Vandamme P."/>
            <person name="Boon N."/>
            <person name="Op den Camp H.J."/>
            <person name="Heylen K."/>
        </authorList>
    </citation>
    <scope>NUCLEOTIDE SEQUENCE [LARGE SCALE GENOMIC DNA]</scope>
    <source>
        <strain evidence="2 3">R-67175</strain>
    </source>
</reference>
<dbReference type="Gene3D" id="1.10.10.2520">
    <property type="entry name" value="Cell wall hydrolase SleB, domain 1"/>
    <property type="match status" value="1"/>
</dbReference>
<dbReference type="InterPro" id="IPR011105">
    <property type="entry name" value="Cell_wall_hydrolase_SleB"/>
</dbReference>
<dbReference type="EMBL" id="LPWF01000037">
    <property type="protein sequence ID" value="ODR93737.1"/>
    <property type="molecule type" value="Genomic_DNA"/>
</dbReference>
<dbReference type="InterPro" id="IPR042047">
    <property type="entry name" value="SleB_dom1"/>
</dbReference>
<dbReference type="AlphaFoldDB" id="A0A1E3VJN5"/>
<evidence type="ECO:0000259" key="1">
    <source>
        <dbReference type="Pfam" id="PF07486"/>
    </source>
</evidence>
<keyword evidence="3" id="KW-1185">Reference proteome</keyword>
<sequence length="377" mass="40456">MGYFVAFPGSPLATEVELYLSDPGAVTTAARTADASATPSQISRQAEELFTSGRKGPRADRYVTTQAAADAGKQLVTASLAGGPNLAEAVSAVSRDAKGDRLRATTEVALKVPPAGRSENSLFMNASYSSPFNADFQVDAFRPSPDELAYQASSDALDFRYKGETQAEFEDRERRCLSTAIYFEARGEPKRGQIAVGQVILNRVRSPLFPETICGVVYQGQMRKGCQFSFACDGHSDNPRNNEQWALAQDLAKEIMSGEQWLPEVGYSTFYHANYVNPRWARQMNKIDKIGRHIFYKKRNEEPYVVEAAADDADSSTNSDDSGYLLTPTLSLASAVSAVTGSVSAVTDSVTGSVSAVAGTSGPAPTPVMSLGYAGSE</sequence>
<comment type="caution">
    <text evidence="2">The sequence shown here is derived from an EMBL/GenBank/DDBJ whole genome shotgun (WGS) entry which is preliminary data.</text>
</comment>
<protein>
    <recommendedName>
        <fullName evidence="1">Cell wall hydrolase SleB domain-containing protein</fullName>
    </recommendedName>
</protein>
<name>A0A1E3VJN5_9HYPH</name>
<organism evidence="2 3">
    <name type="scientific">Methyloceanibacter superfactus</name>
    <dbReference type="NCBI Taxonomy" id="1774969"/>
    <lineage>
        <taxon>Bacteria</taxon>
        <taxon>Pseudomonadati</taxon>
        <taxon>Pseudomonadota</taxon>
        <taxon>Alphaproteobacteria</taxon>
        <taxon>Hyphomicrobiales</taxon>
        <taxon>Hyphomicrobiaceae</taxon>
        <taxon>Methyloceanibacter</taxon>
    </lineage>
</organism>